<organism evidence="4 5">
    <name type="scientific">Thermocrispum agreste</name>
    <dbReference type="NCBI Taxonomy" id="37925"/>
    <lineage>
        <taxon>Bacteria</taxon>
        <taxon>Bacillati</taxon>
        <taxon>Actinomycetota</taxon>
        <taxon>Actinomycetes</taxon>
        <taxon>Pseudonocardiales</taxon>
        <taxon>Pseudonocardiaceae</taxon>
        <taxon>Thermocrispum</taxon>
    </lineage>
</organism>
<keyword evidence="1" id="KW-0805">Transcription regulation</keyword>
<name>A0ABD6FIV0_9PSEU</name>
<gene>
    <name evidence="4" type="ORF">DIU77_017090</name>
</gene>
<feature type="region of interest" description="Disordered" evidence="3">
    <location>
        <begin position="180"/>
        <end position="220"/>
    </location>
</feature>
<dbReference type="InterPro" id="IPR041916">
    <property type="entry name" value="Anti_sigma_zinc_sf"/>
</dbReference>
<accession>A0ABD6FIV0</accession>
<evidence type="ECO:0000313" key="5">
    <source>
        <dbReference type="Proteomes" id="UP000249324"/>
    </source>
</evidence>
<comment type="caution">
    <text evidence="4">The sequence shown here is derived from an EMBL/GenBank/DDBJ whole genome shotgun (WGS) entry which is preliminary data.</text>
</comment>
<dbReference type="AlphaFoldDB" id="A0ABD6FIV0"/>
<evidence type="ECO:0000256" key="2">
    <source>
        <dbReference type="ARBA" id="ARBA00023163"/>
    </source>
</evidence>
<evidence type="ECO:0008006" key="6">
    <source>
        <dbReference type="Google" id="ProtNLM"/>
    </source>
</evidence>
<dbReference type="EMBL" id="QGUI02000312">
    <property type="protein sequence ID" value="MFO7193960.1"/>
    <property type="molecule type" value="Genomic_DNA"/>
</dbReference>
<keyword evidence="2" id="KW-0804">Transcription</keyword>
<feature type="region of interest" description="Disordered" evidence="3">
    <location>
        <begin position="1"/>
        <end position="23"/>
    </location>
</feature>
<feature type="region of interest" description="Disordered" evidence="3">
    <location>
        <begin position="130"/>
        <end position="153"/>
    </location>
</feature>
<sequence length="220" mass="23079">MSDARQKPGQRRPRRFGPSVRLSPGWQLPESHLLPDAIVAFVDGELSVDAHERAARHLMRCTCCAAEVEAQRQVRAAMHACDAPSVPAGLLASLYSIPNTTELSVMPDNLAVDSSGRLVAVQRPEQAARLGASKPLGSSAPLGSDPGIGGRRGRRAVQGAGVVMSGLMLSALAFALAVEEDDEPAPNRVTPPQAVQEAARTSTTAPSSAPNVVQLGVQQR</sequence>
<proteinExistence type="predicted"/>
<feature type="compositionally biased region" description="Low complexity" evidence="3">
    <location>
        <begin position="198"/>
        <end position="210"/>
    </location>
</feature>
<evidence type="ECO:0000313" key="4">
    <source>
        <dbReference type="EMBL" id="MFO7193960.1"/>
    </source>
</evidence>
<evidence type="ECO:0000256" key="1">
    <source>
        <dbReference type="ARBA" id="ARBA00023015"/>
    </source>
</evidence>
<evidence type="ECO:0000256" key="3">
    <source>
        <dbReference type="SAM" id="MobiDB-lite"/>
    </source>
</evidence>
<dbReference type="Proteomes" id="UP000249324">
    <property type="component" value="Unassembled WGS sequence"/>
</dbReference>
<protein>
    <recommendedName>
        <fullName evidence="6">Zinc-finger domain-containing protein</fullName>
    </recommendedName>
</protein>
<dbReference type="Gene3D" id="1.10.10.1320">
    <property type="entry name" value="Anti-sigma factor, zinc-finger domain"/>
    <property type="match status" value="1"/>
</dbReference>
<reference evidence="4 5" key="1">
    <citation type="journal article" date="2021" name="BMC Genomics">
        <title>Genome-resolved metagenome and metatranscriptome analyses of thermophilic composting reveal key bacterial players and their metabolic interactions.</title>
        <authorList>
            <person name="Braga L.P.P."/>
            <person name="Pereira R.V."/>
            <person name="Martins L.F."/>
            <person name="Moura L.M.S."/>
            <person name="Sanchez F.B."/>
            <person name="Patane J.S.L."/>
            <person name="da Silva A.M."/>
            <person name="Setubal J.C."/>
        </authorList>
    </citation>
    <scope>NUCLEOTIDE SEQUENCE [LARGE SCALE GENOMIC DNA]</scope>
    <source>
        <strain evidence="4">ZC4RG45</strain>
    </source>
</reference>